<dbReference type="Proteomes" id="UP000443843">
    <property type="component" value="Unassembled WGS sequence"/>
</dbReference>
<dbReference type="RefSeq" id="WP_160381490.1">
    <property type="nucleotide sequence ID" value="NZ_WNXQ01000002.1"/>
</dbReference>
<evidence type="ECO:0000313" key="2">
    <source>
        <dbReference type="EMBL" id="MWB77220.1"/>
    </source>
</evidence>
<feature type="region of interest" description="Disordered" evidence="1">
    <location>
        <begin position="1"/>
        <end position="34"/>
    </location>
</feature>
<protein>
    <submittedName>
        <fullName evidence="2">Uncharacterized protein</fullName>
    </submittedName>
</protein>
<dbReference type="EMBL" id="WNXQ01000002">
    <property type="protein sequence ID" value="MWB77220.1"/>
    <property type="molecule type" value="Genomic_DNA"/>
</dbReference>
<keyword evidence="3" id="KW-1185">Reference proteome</keyword>
<dbReference type="AlphaFoldDB" id="A0A844WCG2"/>
<evidence type="ECO:0000313" key="3">
    <source>
        <dbReference type="Proteomes" id="UP000443843"/>
    </source>
</evidence>
<evidence type="ECO:0000256" key="1">
    <source>
        <dbReference type="SAM" id="MobiDB-lite"/>
    </source>
</evidence>
<accession>A0A844WCG2</accession>
<gene>
    <name evidence="2" type="ORF">GLS40_04215</name>
</gene>
<proteinExistence type="predicted"/>
<feature type="compositionally biased region" description="Gly residues" evidence="1">
    <location>
        <begin position="1"/>
        <end position="10"/>
    </location>
</feature>
<name>A0A844WCG2_9RHOB</name>
<comment type="caution">
    <text evidence="2">The sequence shown here is derived from an EMBL/GenBank/DDBJ whole genome shotgun (WGS) entry which is preliminary data.</text>
</comment>
<reference evidence="2 3" key="1">
    <citation type="submission" date="2019-11" db="EMBL/GenBank/DDBJ databases">
        <title>Pseudooceanicola pacifica sp. nov., isolated from deep-sea sediment of the Pacific Ocean.</title>
        <authorList>
            <person name="Lyu L."/>
        </authorList>
    </citation>
    <scope>NUCLEOTIDE SEQUENCE [LARGE SCALE GENOMIC DNA]</scope>
    <source>
        <strain evidence="2 3">216_PA32_1</strain>
    </source>
</reference>
<sequence>MFADGAGGFHLMGNWDNPPLRERPSSGQGLPDNPLAIADVPAVLARTSGRGVGSVRRLVMSHRTASCPG</sequence>
<organism evidence="2 3">
    <name type="scientific">Pseudooceanicola pacificus</name>
    <dbReference type="NCBI Taxonomy" id="2676438"/>
    <lineage>
        <taxon>Bacteria</taxon>
        <taxon>Pseudomonadati</taxon>
        <taxon>Pseudomonadota</taxon>
        <taxon>Alphaproteobacteria</taxon>
        <taxon>Rhodobacterales</taxon>
        <taxon>Paracoccaceae</taxon>
        <taxon>Pseudooceanicola</taxon>
    </lineage>
</organism>